<dbReference type="SUPFAM" id="SSF55753">
    <property type="entry name" value="Actin depolymerizing proteins"/>
    <property type="match status" value="2"/>
</dbReference>
<dbReference type="OMA" id="YLFKHTH"/>
<keyword evidence="7" id="KW-0206">Cytoskeleton</keyword>
<dbReference type="GeneID" id="125177530"/>
<dbReference type="CDD" id="cd11285">
    <property type="entry name" value="ADF_Twf-N_like"/>
    <property type="match status" value="1"/>
</dbReference>
<evidence type="ECO:0000256" key="2">
    <source>
        <dbReference type="ARBA" id="ARBA00004544"/>
    </source>
</evidence>
<evidence type="ECO:0000256" key="1">
    <source>
        <dbReference type="ARBA" id="ARBA00004245"/>
    </source>
</evidence>
<dbReference type="SMART" id="SM00102">
    <property type="entry name" value="ADF"/>
    <property type="match status" value="2"/>
</dbReference>
<dbReference type="RefSeq" id="XP_047736219.1">
    <property type="nucleotide sequence ID" value="XM_047880263.1"/>
</dbReference>
<comment type="subunit">
    <text evidence="8">Interacts with G-actin; ADP-actin form.</text>
</comment>
<comment type="subcellular location">
    <subcellularLocation>
        <location evidence="2">Cytoplasm</location>
        <location evidence="2">Cell cortex</location>
    </subcellularLocation>
    <subcellularLocation>
        <location evidence="1">Cytoplasm</location>
        <location evidence="1">Cytoskeleton</location>
    </subcellularLocation>
</comment>
<dbReference type="GO" id="GO:0030042">
    <property type="term" value="P:actin filament depolymerization"/>
    <property type="evidence" value="ECO:0007669"/>
    <property type="project" value="TreeGrafter"/>
</dbReference>
<evidence type="ECO:0000256" key="10">
    <source>
        <dbReference type="ARBA" id="ARBA00069496"/>
    </source>
</evidence>
<dbReference type="CTD" id="41719"/>
<dbReference type="GO" id="GO:0010976">
    <property type="term" value="P:positive regulation of neuron projection development"/>
    <property type="evidence" value="ECO:0007669"/>
    <property type="project" value="TreeGrafter"/>
</dbReference>
<dbReference type="PANTHER" id="PTHR13759">
    <property type="entry name" value="TWINFILIN"/>
    <property type="match status" value="1"/>
</dbReference>
<dbReference type="PROSITE" id="PS51263">
    <property type="entry name" value="ADF_H"/>
    <property type="match status" value="2"/>
</dbReference>
<dbReference type="GO" id="GO:0010591">
    <property type="term" value="P:regulation of lamellipodium assembly"/>
    <property type="evidence" value="ECO:0007669"/>
    <property type="project" value="TreeGrafter"/>
</dbReference>
<evidence type="ECO:0000256" key="11">
    <source>
        <dbReference type="SAM" id="MobiDB-lite"/>
    </source>
</evidence>
<feature type="domain" description="ADF-H" evidence="12">
    <location>
        <begin position="177"/>
        <end position="316"/>
    </location>
</feature>
<keyword evidence="5" id="KW-0677">Repeat</keyword>
<dbReference type="InterPro" id="IPR029006">
    <property type="entry name" value="ADF-H/Gelsolin-like_dom_sf"/>
</dbReference>
<reference evidence="14" key="1">
    <citation type="submission" date="2025-08" db="UniProtKB">
        <authorList>
            <consortium name="RefSeq"/>
        </authorList>
    </citation>
    <scope>IDENTIFICATION</scope>
    <source>
        <tissue evidence="14">Whole organism</tissue>
    </source>
</reference>
<dbReference type="GO" id="GO:0003785">
    <property type="term" value="F:actin monomer binding"/>
    <property type="evidence" value="ECO:0007669"/>
    <property type="project" value="TreeGrafter"/>
</dbReference>
<gene>
    <name evidence="14" type="primary">LOC125177530</name>
</gene>
<proteinExistence type="inferred from homology"/>
<feature type="compositionally biased region" description="Basic residues" evidence="11">
    <location>
        <begin position="319"/>
        <end position="341"/>
    </location>
</feature>
<dbReference type="CDD" id="cd11284">
    <property type="entry name" value="ADF_Twf-C_like"/>
    <property type="match status" value="1"/>
</dbReference>
<accession>A0A979FH02</accession>
<dbReference type="KEGG" id="hazt:108668240"/>
<dbReference type="GO" id="GO:0051015">
    <property type="term" value="F:actin filament binding"/>
    <property type="evidence" value="ECO:0007669"/>
    <property type="project" value="TreeGrafter"/>
</dbReference>
<evidence type="ECO:0000313" key="14">
    <source>
        <dbReference type="RefSeq" id="XP_047736219.1"/>
    </source>
</evidence>
<dbReference type="GO" id="GO:0005938">
    <property type="term" value="C:cell cortex"/>
    <property type="evidence" value="ECO:0007669"/>
    <property type="project" value="UniProtKB-SubCell"/>
</dbReference>
<dbReference type="InterPro" id="IPR002108">
    <property type="entry name" value="ADF-H"/>
</dbReference>
<feature type="region of interest" description="Disordered" evidence="11">
    <location>
        <begin position="317"/>
        <end position="347"/>
    </location>
</feature>
<evidence type="ECO:0000256" key="6">
    <source>
        <dbReference type="ARBA" id="ARBA00023203"/>
    </source>
</evidence>
<comment type="function">
    <text evidence="9">Actin-binding protein involved in motile and morphological processes. Inhibits actin polymerization, likely by sequestering G-actin.</text>
</comment>
<feature type="domain" description="ADF-H" evidence="12">
    <location>
        <begin position="4"/>
        <end position="141"/>
    </location>
</feature>
<evidence type="ECO:0000313" key="13">
    <source>
        <dbReference type="Proteomes" id="UP000694843"/>
    </source>
</evidence>
<dbReference type="Proteomes" id="UP000694843">
    <property type="component" value="Unplaced"/>
</dbReference>
<dbReference type="KEGG" id="hazt:125177530"/>
<organism evidence="13 14">
    <name type="scientific">Hyalella azteca</name>
    <name type="common">Amphipod</name>
    <dbReference type="NCBI Taxonomy" id="294128"/>
    <lineage>
        <taxon>Eukaryota</taxon>
        <taxon>Metazoa</taxon>
        <taxon>Ecdysozoa</taxon>
        <taxon>Arthropoda</taxon>
        <taxon>Crustacea</taxon>
        <taxon>Multicrustacea</taxon>
        <taxon>Malacostraca</taxon>
        <taxon>Eumalacostraca</taxon>
        <taxon>Peracarida</taxon>
        <taxon>Amphipoda</taxon>
        <taxon>Senticaudata</taxon>
        <taxon>Talitrida</taxon>
        <taxon>Talitroidea</taxon>
        <taxon>Hyalellidae</taxon>
        <taxon>Hyalella</taxon>
    </lineage>
</organism>
<dbReference type="FunFam" id="3.40.20.10:FF:000042">
    <property type="entry name" value="Actin depolymerizing protein"/>
    <property type="match status" value="1"/>
</dbReference>
<keyword evidence="6" id="KW-0009">Actin-binding</keyword>
<keyword evidence="4" id="KW-0963">Cytoplasm</keyword>
<name>A0A979FH02_HYAAZ</name>
<dbReference type="RefSeq" id="XP_018010901.2">
    <property type="nucleotide sequence ID" value="XM_018155412.2"/>
</dbReference>
<evidence type="ECO:0000256" key="8">
    <source>
        <dbReference type="ARBA" id="ARBA00038532"/>
    </source>
</evidence>
<keyword evidence="13" id="KW-1185">Reference proteome</keyword>
<evidence type="ECO:0000256" key="9">
    <source>
        <dbReference type="ARBA" id="ARBA00056419"/>
    </source>
</evidence>
<dbReference type="GO" id="GO:0030016">
    <property type="term" value="C:myofibril"/>
    <property type="evidence" value="ECO:0007669"/>
    <property type="project" value="TreeGrafter"/>
</dbReference>
<evidence type="ECO:0000256" key="5">
    <source>
        <dbReference type="ARBA" id="ARBA00022737"/>
    </source>
</evidence>
<dbReference type="Gene3D" id="3.40.20.10">
    <property type="entry name" value="Severin"/>
    <property type="match status" value="2"/>
</dbReference>
<dbReference type="FunFam" id="3.40.20.10:FF:000007">
    <property type="entry name" value="Twinfilin-1 isoform 1"/>
    <property type="match status" value="1"/>
</dbReference>
<dbReference type="GO" id="GO:0005884">
    <property type="term" value="C:actin filament"/>
    <property type="evidence" value="ECO:0007669"/>
    <property type="project" value="TreeGrafter"/>
</dbReference>
<dbReference type="OrthoDB" id="10006997at2759"/>
<protein>
    <recommendedName>
        <fullName evidence="10">Twinfilin</fullName>
    </recommendedName>
</protein>
<dbReference type="InterPro" id="IPR028458">
    <property type="entry name" value="Twinfilin"/>
</dbReference>
<sequence>MSHQTGIEADEDLKQFFSECKSKNVRTFAVMIKDEKLTCHSWKPMVGKWEDDYTNQVLPLLEEKNPRYVFFRLGDASSEALSDEWLLVLWSPDDSPIRFKMLYASTKATLKRQFGSTQIKEEIFVSCKEDATLTFYEKHREASKAPAPLTSQEEELMEVKRQEVNPDIGINTKHQTMTGLSFPLSNRAVQAVASFTKGDLQYVRLYIDLTDEKIEVEAQKKSLAVTELPSQVPETNARYHLYRFDHTWEGDYTHSVVFVYSMPGYVCPIKERMVYSSCTNTLTAYMASEHSLNISRKIEIGEGSELTEEFLMEEIHPKQNLHRPKFNKPKGPAHRGNKRLTKAPQDD</sequence>
<dbReference type="AlphaFoldDB" id="A0A979FH02"/>
<evidence type="ECO:0000256" key="4">
    <source>
        <dbReference type="ARBA" id="ARBA00022490"/>
    </source>
</evidence>
<dbReference type="GO" id="GO:0051016">
    <property type="term" value="P:barbed-end actin filament capping"/>
    <property type="evidence" value="ECO:0007669"/>
    <property type="project" value="TreeGrafter"/>
</dbReference>
<evidence type="ECO:0000256" key="3">
    <source>
        <dbReference type="ARBA" id="ARBA00009557"/>
    </source>
</evidence>
<comment type="similarity">
    <text evidence="3">Belongs to the actin-binding proteins ADF family. Twinfilin subfamily.</text>
</comment>
<evidence type="ECO:0000256" key="7">
    <source>
        <dbReference type="ARBA" id="ARBA00023212"/>
    </source>
</evidence>
<evidence type="ECO:0000259" key="12">
    <source>
        <dbReference type="PROSITE" id="PS51263"/>
    </source>
</evidence>
<dbReference type="Pfam" id="PF00241">
    <property type="entry name" value="Cofilin_ADF"/>
    <property type="match status" value="2"/>
</dbReference>
<dbReference type="PANTHER" id="PTHR13759:SF1">
    <property type="entry name" value="TWINFILIN"/>
    <property type="match status" value="1"/>
</dbReference>